<keyword evidence="2" id="KW-0119">Carbohydrate metabolism</keyword>
<dbReference type="EMBL" id="CP048409">
    <property type="protein sequence ID" value="QIA07539.1"/>
    <property type="molecule type" value="Genomic_DNA"/>
</dbReference>
<evidence type="ECO:0000256" key="1">
    <source>
        <dbReference type="ARBA" id="ARBA00005564"/>
    </source>
</evidence>
<dbReference type="AlphaFoldDB" id="A0A6C0RBS2"/>
<reference evidence="3 4" key="1">
    <citation type="submission" date="2020-02" db="EMBL/GenBank/DDBJ databases">
        <title>Genome sequencing for Draconibacterium sp. strain M1.</title>
        <authorList>
            <person name="Park S.-J."/>
        </authorList>
    </citation>
    <scope>NUCLEOTIDE SEQUENCE [LARGE SCALE GENOMIC DNA]</scope>
    <source>
        <strain evidence="3 4">M1</strain>
    </source>
</reference>
<gene>
    <name evidence="3" type="ORF">G0Q07_07280</name>
</gene>
<evidence type="ECO:0000313" key="3">
    <source>
        <dbReference type="EMBL" id="QIA07539.1"/>
    </source>
</evidence>
<dbReference type="InterPro" id="IPR050282">
    <property type="entry name" value="Cycloisomerase_2"/>
</dbReference>
<dbReference type="Pfam" id="PF10282">
    <property type="entry name" value="Lactonase"/>
    <property type="match status" value="1"/>
</dbReference>
<dbReference type="KEGG" id="drc:G0Q07_07280"/>
<keyword evidence="4" id="KW-1185">Reference proteome</keyword>
<dbReference type="PANTHER" id="PTHR30344">
    <property type="entry name" value="6-PHOSPHOGLUCONOLACTONASE-RELATED"/>
    <property type="match status" value="1"/>
</dbReference>
<dbReference type="SUPFAM" id="SSF51004">
    <property type="entry name" value="C-terminal (heme d1) domain of cytochrome cd1-nitrite reductase"/>
    <property type="match status" value="1"/>
</dbReference>
<comment type="similarity">
    <text evidence="1">Belongs to the cycloisomerase 2 family.</text>
</comment>
<dbReference type="Gene3D" id="2.130.10.10">
    <property type="entry name" value="YVTN repeat-like/Quinoprotein amine dehydrogenase"/>
    <property type="match status" value="1"/>
</dbReference>
<dbReference type="GO" id="GO:0006006">
    <property type="term" value="P:glucose metabolic process"/>
    <property type="evidence" value="ECO:0007669"/>
    <property type="project" value="UniProtKB-KW"/>
</dbReference>
<evidence type="ECO:0000313" key="4">
    <source>
        <dbReference type="Proteomes" id="UP000474630"/>
    </source>
</evidence>
<dbReference type="Proteomes" id="UP000474630">
    <property type="component" value="Chromosome"/>
</dbReference>
<accession>A0A6C0RBS2</accession>
<dbReference type="InterPro" id="IPR015943">
    <property type="entry name" value="WD40/YVTN_repeat-like_dom_sf"/>
</dbReference>
<dbReference type="InterPro" id="IPR011048">
    <property type="entry name" value="Haem_d1_sf"/>
</dbReference>
<dbReference type="PANTHER" id="PTHR30344:SF1">
    <property type="entry name" value="6-PHOSPHOGLUCONOLACTONASE"/>
    <property type="match status" value="1"/>
</dbReference>
<proteinExistence type="inferred from homology"/>
<dbReference type="InterPro" id="IPR019405">
    <property type="entry name" value="Lactonase_7-beta_prop"/>
</dbReference>
<organism evidence="3 4">
    <name type="scientific">Draconibacterium halophilum</name>
    <dbReference type="NCBI Taxonomy" id="2706887"/>
    <lineage>
        <taxon>Bacteria</taxon>
        <taxon>Pseudomonadati</taxon>
        <taxon>Bacteroidota</taxon>
        <taxon>Bacteroidia</taxon>
        <taxon>Marinilabiliales</taxon>
        <taxon>Prolixibacteraceae</taxon>
        <taxon>Draconibacterium</taxon>
    </lineage>
</organism>
<dbReference type="RefSeq" id="WP_163345461.1">
    <property type="nucleotide sequence ID" value="NZ_CP048409.1"/>
</dbReference>
<keyword evidence="2" id="KW-0313">Glucose metabolism</keyword>
<dbReference type="GO" id="GO:0017057">
    <property type="term" value="F:6-phosphogluconolactonase activity"/>
    <property type="evidence" value="ECO:0007669"/>
    <property type="project" value="TreeGrafter"/>
</dbReference>
<sequence>MLRNILFNCLFLFLFITVGNAQEKQLFYVGTFTAEGAEGINYCSLNTKTGDIDLLTTFKGIDNPSFLRLGPEKEFLYVVSRTTPEVEQSGGYVVAYKLDKRGGLHFLNKQISHGSGPCHVDVSPDRKYVAIATYGGGTTSIYPVKEDGSLDKALAVVHNTGKSVHPNQGQPHAHSIKFSANEPSIFSADLGTDQLNIFHFQDGNLGRYEQEFVKLPAGSGPRHFVFHPTENIIYVINELNSTISAVKKEGDQWSMFQNISTLPKDFDGESYCADIHLSKDGKYLYGSNRGHNSIAVFKVKADQELTFLGTVPVEGDWPRNFGITPDGKWMLVANQRSHNITVFQIDQETGMPKYSDKQIALPAPVCIEFL</sequence>
<protein>
    <submittedName>
        <fullName evidence="3">Lactonase family protein</fullName>
    </submittedName>
</protein>
<dbReference type="FunFam" id="2.130.10.10:FF:000306">
    <property type="entry name" value="3-carboxymuconate cyclase"/>
    <property type="match status" value="1"/>
</dbReference>
<dbReference type="GO" id="GO:0005829">
    <property type="term" value="C:cytosol"/>
    <property type="evidence" value="ECO:0007669"/>
    <property type="project" value="TreeGrafter"/>
</dbReference>
<evidence type="ECO:0000256" key="2">
    <source>
        <dbReference type="ARBA" id="ARBA00022526"/>
    </source>
</evidence>
<name>A0A6C0RBS2_9BACT</name>